<proteinExistence type="predicted"/>
<dbReference type="RefSeq" id="WP_013430820.1">
    <property type="nucleotide sequence ID" value="NC_014720.1"/>
</dbReference>
<feature type="transmembrane region" description="Helical" evidence="1">
    <location>
        <begin position="94"/>
        <end position="119"/>
    </location>
</feature>
<keyword evidence="3" id="KW-1185">Reference proteome</keyword>
<feature type="transmembrane region" description="Helical" evidence="1">
    <location>
        <begin position="54"/>
        <end position="73"/>
    </location>
</feature>
<reference key="1">
    <citation type="submission" date="2010-11" db="EMBL/GenBank/DDBJ databases">
        <title>Complete sequence of Caldicellulosiruptor kronotskyensis 2002.</title>
        <authorList>
            <consortium name="US DOE Joint Genome Institute"/>
            <person name="Lucas S."/>
            <person name="Copeland A."/>
            <person name="Lapidus A."/>
            <person name="Cheng J.-F."/>
            <person name="Bruce D."/>
            <person name="Goodwin L."/>
            <person name="Pitluck S."/>
            <person name="Davenport K."/>
            <person name="Detter J.C."/>
            <person name="Han C."/>
            <person name="Tapia R."/>
            <person name="Land M."/>
            <person name="Hauser L."/>
            <person name="Jeffries C."/>
            <person name="Kyrpides N."/>
            <person name="Ivanova N."/>
            <person name="Mikhailova N."/>
            <person name="Blumer-Schuette S.E."/>
            <person name="Kelly R.M."/>
            <person name="Woyke T."/>
        </authorList>
    </citation>
    <scope>NUCLEOTIDE SEQUENCE</scope>
    <source>
        <strain>2002</strain>
    </source>
</reference>
<dbReference type="HOGENOM" id="CLU_672096_0_0_9"/>
<dbReference type="PATRIC" id="fig|632348.3.peg.1991"/>
<feature type="transmembrane region" description="Helical" evidence="1">
    <location>
        <begin position="370"/>
        <end position="387"/>
    </location>
</feature>
<protein>
    <submittedName>
        <fullName evidence="2">Uncharacterized protein</fullName>
    </submittedName>
</protein>
<keyword evidence="1" id="KW-0812">Transmembrane</keyword>
<dbReference type="EMBL" id="CP002330">
    <property type="protein sequence ID" value="ADQ46738.1"/>
    <property type="molecule type" value="Genomic_DNA"/>
</dbReference>
<dbReference type="OrthoDB" id="1715074at2"/>
<feature type="transmembrane region" description="Helical" evidence="1">
    <location>
        <begin position="131"/>
        <end position="149"/>
    </location>
</feature>
<gene>
    <name evidence="2" type="ordered locus">Calkro_1892</name>
</gene>
<organism evidence="2 3">
    <name type="scientific">Caldicellulosiruptor kronotskyensis (strain DSM 18902 / VKM B-2412 / 2002)</name>
    <dbReference type="NCBI Taxonomy" id="632348"/>
    <lineage>
        <taxon>Bacteria</taxon>
        <taxon>Bacillati</taxon>
        <taxon>Bacillota</taxon>
        <taxon>Bacillota incertae sedis</taxon>
        <taxon>Caldicellulosiruptorales</taxon>
        <taxon>Caldicellulosiruptoraceae</taxon>
        <taxon>Caldicellulosiruptor</taxon>
    </lineage>
</organism>
<accession>E4SG63</accession>
<sequence length="411" mass="49821">MLKLLLVEYKDKLRMQMLIFKRFGVIIVFGLILLFWIMPNLIDTHYLNKLNYLANRWMIFSAITLFFTLKIYISKNTNIYIYFPTFVHFYTQNFYRLVLVMIIRLINYLISRIFLFYFLYKIAIYVFGENLYSFITNEILFLFIVTDIFSELIRFICSFTLLLKYSFIVKMLSLLAFVLLVYVLKEKVFLILLAIEIVLIPIILKNIDIQKLLNYSKIIYKSNWGFAKGDWGLLVEVSEEYKKLIDFDKKKSYDFVLSFPFNIFLHQFLIFKRVYLRQLILLLLIMVLSVIILPKLQLSVQLYCYFIIHSFMLFYLLLFYLMDTKEHIYFYMHRLNNLKLTFSALSFVLINIFLNFLLLAFLQPFWYYKVIWYLVLDSLLFFVLKIFWQNEKVKFLMLCGVIILQGLLLKF</sequence>
<feature type="transmembrane region" description="Helical" evidence="1">
    <location>
        <begin position="302"/>
        <end position="322"/>
    </location>
</feature>
<dbReference type="Proteomes" id="UP000006835">
    <property type="component" value="Chromosome"/>
</dbReference>
<dbReference type="KEGG" id="ckn:Calkro_1892"/>
<feature type="transmembrane region" description="Helical" evidence="1">
    <location>
        <begin position="275"/>
        <end position="293"/>
    </location>
</feature>
<feature type="transmembrane region" description="Helical" evidence="1">
    <location>
        <begin position="188"/>
        <end position="207"/>
    </location>
</feature>
<evidence type="ECO:0000256" key="1">
    <source>
        <dbReference type="SAM" id="Phobius"/>
    </source>
</evidence>
<evidence type="ECO:0000313" key="3">
    <source>
        <dbReference type="Proteomes" id="UP000006835"/>
    </source>
</evidence>
<dbReference type="AlphaFoldDB" id="E4SG63"/>
<feature type="transmembrane region" description="Helical" evidence="1">
    <location>
        <begin position="161"/>
        <end position="182"/>
    </location>
</feature>
<feature type="transmembrane region" description="Helical" evidence="1">
    <location>
        <begin position="20"/>
        <end position="42"/>
    </location>
</feature>
<reference evidence="2 3" key="2">
    <citation type="journal article" date="2011" name="J. Bacteriol.">
        <title>Complete genome sequences for the anaerobic, extremely thermophilic plant biomass-degrading bacteria Caldicellulosiruptor hydrothermalis, Caldicellulosiruptor kristjanssonii, Caldicellulosiruptor kronotskyensis, Caldicellulosiruptor owensenis, and Caldicellulosiruptor lactoaceticus.</title>
        <authorList>
            <person name="Blumer-Schuette S.E."/>
            <person name="Ozdemir I."/>
            <person name="Mistry D."/>
            <person name="Lucas S."/>
            <person name="Lapidus A."/>
            <person name="Cheng J.F."/>
            <person name="Goodwin L.A."/>
            <person name="Pitluck S."/>
            <person name="Land M.L."/>
            <person name="Hauser L.J."/>
            <person name="Woyke T."/>
            <person name="Mikhailova N."/>
            <person name="Pati A."/>
            <person name="Kyrpides N.C."/>
            <person name="Ivanova N."/>
            <person name="Detter J.C."/>
            <person name="Walston-Davenport K."/>
            <person name="Han S."/>
            <person name="Adams M.W."/>
            <person name="Kelly R.M."/>
        </authorList>
    </citation>
    <scope>NUCLEOTIDE SEQUENCE [LARGE SCALE GENOMIC DNA]</scope>
    <source>
        <strain evidence="3">DSM 18902 / VKM B-2412 / 2002</strain>
    </source>
</reference>
<name>E4SG63_CALK2</name>
<keyword evidence="1" id="KW-1133">Transmembrane helix</keyword>
<feature type="transmembrane region" description="Helical" evidence="1">
    <location>
        <begin position="393"/>
        <end position="409"/>
    </location>
</feature>
<evidence type="ECO:0000313" key="2">
    <source>
        <dbReference type="EMBL" id="ADQ46738.1"/>
    </source>
</evidence>
<feature type="transmembrane region" description="Helical" evidence="1">
    <location>
        <begin position="342"/>
        <end position="363"/>
    </location>
</feature>
<keyword evidence="1" id="KW-0472">Membrane</keyword>